<evidence type="ECO:0000256" key="8">
    <source>
        <dbReference type="ARBA" id="ARBA00022723"/>
    </source>
</evidence>
<evidence type="ECO:0000256" key="16">
    <source>
        <dbReference type="SAM" id="MobiDB-lite"/>
    </source>
</evidence>
<organism evidence="19 20">
    <name type="scientific">Rasamsonia emersonii (strain ATCC 16479 / CBS 393.64 / IMI 116815)</name>
    <dbReference type="NCBI Taxonomy" id="1408163"/>
    <lineage>
        <taxon>Eukaryota</taxon>
        <taxon>Fungi</taxon>
        <taxon>Dikarya</taxon>
        <taxon>Ascomycota</taxon>
        <taxon>Pezizomycotina</taxon>
        <taxon>Eurotiomycetes</taxon>
        <taxon>Eurotiomycetidae</taxon>
        <taxon>Eurotiales</taxon>
        <taxon>Trichocomaceae</taxon>
        <taxon>Rasamsonia</taxon>
    </lineage>
</organism>
<dbReference type="InterPro" id="IPR008427">
    <property type="entry name" value="Extracellular_membr_CFEM_dom"/>
</dbReference>
<evidence type="ECO:0000256" key="17">
    <source>
        <dbReference type="SAM" id="SignalP"/>
    </source>
</evidence>
<comment type="caution">
    <text evidence="19">The sequence shown here is derived from an EMBL/GenBank/DDBJ whole genome shotgun (WGS) entry which is preliminary data.</text>
</comment>
<feature type="chain" id="PRO_5002482020" description="CFEM domain-containing protein" evidence="17">
    <location>
        <begin position="20"/>
        <end position="207"/>
    </location>
</feature>
<keyword evidence="11" id="KW-0472">Membrane</keyword>
<accession>A0A0F4YYA2</accession>
<keyword evidence="9 17" id="KW-0732">Signal</keyword>
<dbReference type="PANTHER" id="PTHR37928:SF2">
    <property type="entry name" value="GPI ANCHORED CFEM DOMAIN PROTEIN (AFU_ORTHOLOGUE AFUA_6G10580)"/>
    <property type="match status" value="1"/>
</dbReference>
<protein>
    <recommendedName>
        <fullName evidence="18">CFEM domain-containing protein</fullName>
    </recommendedName>
</protein>
<feature type="signal peptide" evidence="17">
    <location>
        <begin position="1"/>
        <end position="19"/>
    </location>
</feature>
<dbReference type="Proteomes" id="UP000053958">
    <property type="component" value="Unassembled WGS sequence"/>
</dbReference>
<evidence type="ECO:0000256" key="2">
    <source>
        <dbReference type="ARBA" id="ARBA00004613"/>
    </source>
</evidence>
<evidence type="ECO:0000259" key="18">
    <source>
        <dbReference type="PROSITE" id="PS52012"/>
    </source>
</evidence>
<keyword evidence="8 15" id="KW-0479">Metal-binding</keyword>
<dbReference type="AlphaFoldDB" id="A0A0F4YYA2"/>
<dbReference type="GO" id="GO:0046872">
    <property type="term" value="F:metal ion binding"/>
    <property type="evidence" value="ECO:0007669"/>
    <property type="project" value="UniProtKB-UniRule"/>
</dbReference>
<dbReference type="GO" id="GO:0098552">
    <property type="term" value="C:side of membrane"/>
    <property type="evidence" value="ECO:0007669"/>
    <property type="project" value="UniProtKB-KW"/>
</dbReference>
<keyword evidence="4" id="KW-1003">Cell membrane</keyword>
<dbReference type="STRING" id="1408163.A0A0F4YYA2"/>
<keyword evidence="5" id="KW-0964">Secreted</keyword>
<name>A0A0F4YYA2_RASE3</name>
<keyword evidence="6 15" id="KW-0349">Heme</keyword>
<evidence type="ECO:0000313" key="20">
    <source>
        <dbReference type="Proteomes" id="UP000053958"/>
    </source>
</evidence>
<keyword evidence="12" id="KW-1015">Disulfide bond</keyword>
<keyword evidence="10 15" id="KW-0408">Iron</keyword>
<dbReference type="GO" id="GO:0005886">
    <property type="term" value="C:plasma membrane"/>
    <property type="evidence" value="ECO:0007669"/>
    <property type="project" value="UniProtKB-SubCell"/>
</dbReference>
<dbReference type="GeneID" id="25315515"/>
<dbReference type="Pfam" id="PF05730">
    <property type="entry name" value="CFEM"/>
    <property type="match status" value="1"/>
</dbReference>
<evidence type="ECO:0000256" key="11">
    <source>
        <dbReference type="ARBA" id="ARBA00023136"/>
    </source>
</evidence>
<feature type="domain" description="CFEM" evidence="18">
    <location>
        <begin position="1"/>
        <end position="131"/>
    </location>
</feature>
<evidence type="ECO:0000256" key="12">
    <source>
        <dbReference type="ARBA" id="ARBA00023157"/>
    </source>
</evidence>
<dbReference type="InterPro" id="IPR051735">
    <property type="entry name" value="CFEM_domain"/>
</dbReference>
<dbReference type="GO" id="GO:0005576">
    <property type="term" value="C:extracellular region"/>
    <property type="evidence" value="ECO:0007669"/>
    <property type="project" value="UniProtKB-SubCell"/>
</dbReference>
<evidence type="ECO:0000256" key="7">
    <source>
        <dbReference type="ARBA" id="ARBA00022622"/>
    </source>
</evidence>
<feature type="region of interest" description="Disordered" evidence="16">
    <location>
        <begin position="148"/>
        <end position="181"/>
    </location>
</feature>
<dbReference type="EMBL" id="LASV01000124">
    <property type="protein sequence ID" value="KKA22811.1"/>
    <property type="molecule type" value="Genomic_DNA"/>
</dbReference>
<sequence length="207" mass="20044">MKLAAISLALTALAAGTAAQSLSDLPKCAQDCATNAIPQECGLDVKCICSAQSFIASITCCVAKACSPADQDGFAFQPMLWYGWNRADFFIATATIKFADNLCGIAGVTTLPQTAVCTTTATASAASAASGSTSVVATTTASTTASATANSSAPSASSTTASHTSSGSASATTPSGTSAAAPIAQTRNGGVIAGVGAAAVLAAMLLA</sequence>
<gene>
    <name evidence="19" type="ORF">T310_3165</name>
</gene>
<feature type="binding site" description="axial binding residue" evidence="15">
    <location>
        <position position="44"/>
    </location>
    <ligand>
        <name>heme</name>
        <dbReference type="ChEBI" id="CHEBI:30413"/>
    </ligand>
    <ligandPart>
        <name>Fe</name>
        <dbReference type="ChEBI" id="CHEBI:18248"/>
    </ligandPart>
</feature>
<dbReference type="PROSITE" id="PS52012">
    <property type="entry name" value="CFEM"/>
    <property type="match status" value="1"/>
</dbReference>
<evidence type="ECO:0000256" key="14">
    <source>
        <dbReference type="ARBA" id="ARBA00023288"/>
    </source>
</evidence>
<comment type="caution">
    <text evidence="15">Lacks conserved residue(s) required for the propagation of feature annotation.</text>
</comment>
<dbReference type="OrthoDB" id="3065412at2759"/>
<evidence type="ECO:0000256" key="13">
    <source>
        <dbReference type="ARBA" id="ARBA00023180"/>
    </source>
</evidence>
<dbReference type="RefSeq" id="XP_013329423.1">
    <property type="nucleotide sequence ID" value="XM_013473969.1"/>
</dbReference>
<evidence type="ECO:0000256" key="1">
    <source>
        <dbReference type="ARBA" id="ARBA00004609"/>
    </source>
</evidence>
<keyword evidence="13" id="KW-0325">Glycoprotein</keyword>
<proteinExistence type="inferred from homology"/>
<evidence type="ECO:0000256" key="10">
    <source>
        <dbReference type="ARBA" id="ARBA00023004"/>
    </source>
</evidence>
<evidence type="ECO:0000256" key="3">
    <source>
        <dbReference type="ARBA" id="ARBA00010031"/>
    </source>
</evidence>
<evidence type="ECO:0000313" key="19">
    <source>
        <dbReference type="EMBL" id="KKA22811.1"/>
    </source>
</evidence>
<dbReference type="PANTHER" id="PTHR37928">
    <property type="entry name" value="CFEM DOMAIN PROTEIN (AFU_ORTHOLOGUE AFUA_6G14090)"/>
    <property type="match status" value="1"/>
</dbReference>
<evidence type="ECO:0000256" key="15">
    <source>
        <dbReference type="PROSITE-ProRule" id="PRU01356"/>
    </source>
</evidence>
<keyword evidence="14" id="KW-0449">Lipoprotein</keyword>
<evidence type="ECO:0000256" key="5">
    <source>
        <dbReference type="ARBA" id="ARBA00022525"/>
    </source>
</evidence>
<evidence type="ECO:0000256" key="6">
    <source>
        <dbReference type="ARBA" id="ARBA00022617"/>
    </source>
</evidence>
<evidence type="ECO:0000256" key="9">
    <source>
        <dbReference type="ARBA" id="ARBA00022729"/>
    </source>
</evidence>
<evidence type="ECO:0000256" key="4">
    <source>
        <dbReference type="ARBA" id="ARBA00022475"/>
    </source>
</evidence>
<reference evidence="19 20" key="1">
    <citation type="submission" date="2015-04" db="EMBL/GenBank/DDBJ databases">
        <authorList>
            <person name="Heijne W.H."/>
            <person name="Fedorova N.D."/>
            <person name="Nierman W.C."/>
            <person name="Vollebregt A.W."/>
            <person name="Zhao Z."/>
            <person name="Wu L."/>
            <person name="Kumar M."/>
            <person name="Stam H."/>
            <person name="van den Berg M.A."/>
            <person name="Pel H.J."/>
        </authorList>
    </citation>
    <scope>NUCLEOTIDE SEQUENCE [LARGE SCALE GENOMIC DNA]</scope>
    <source>
        <strain evidence="19 20">CBS 393.64</strain>
    </source>
</reference>
<comment type="subcellular location">
    <subcellularLocation>
        <location evidence="1">Cell membrane</location>
        <topology evidence="1">Lipid-anchor</topology>
        <topology evidence="1">GPI-anchor</topology>
    </subcellularLocation>
    <subcellularLocation>
        <location evidence="2">Secreted</location>
    </subcellularLocation>
</comment>
<keyword evidence="20" id="KW-1185">Reference proteome</keyword>
<keyword evidence="7" id="KW-0336">GPI-anchor</keyword>
<comment type="similarity">
    <text evidence="3">Belongs to the RBT5 family.</text>
</comment>